<name>A0A5C3Q7N4_9AGAR</name>
<protein>
    <submittedName>
        <fullName evidence="1">Uncharacterized protein</fullName>
    </submittedName>
</protein>
<dbReference type="AlphaFoldDB" id="A0A5C3Q7N4"/>
<accession>A0A5C3Q7N4</accession>
<gene>
    <name evidence="1" type="ORF">BDV98DRAFT_576192</name>
</gene>
<evidence type="ECO:0000313" key="2">
    <source>
        <dbReference type="Proteomes" id="UP000305067"/>
    </source>
</evidence>
<proteinExistence type="predicted"/>
<evidence type="ECO:0000313" key="1">
    <source>
        <dbReference type="EMBL" id="TFK96380.1"/>
    </source>
</evidence>
<dbReference type="Proteomes" id="UP000305067">
    <property type="component" value="Unassembled WGS sequence"/>
</dbReference>
<organism evidence="1 2">
    <name type="scientific">Pterulicium gracile</name>
    <dbReference type="NCBI Taxonomy" id="1884261"/>
    <lineage>
        <taxon>Eukaryota</taxon>
        <taxon>Fungi</taxon>
        <taxon>Dikarya</taxon>
        <taxon>Basidiomycota</taxon>
        <taxon>Agaricomycotina</taxon>
        <taxon>Agaricomycetes</taxon>
        <taxon>Agaricomycetidae</taxon>
        <taxon>Agaricales</taxon>
        <taxon>Pleurotineae</taxon>
        <taxon>Pterulaceae</taxon>
        <taxon>Pterulicium</taxon>
    </lineage>
</organism>
<sequence length="73" mass="8813">MLSAVRGAIRRWRWREERRIHIKRGGSRYERIGLCDFWYWLCQDSNFQLRFSAFAVWIEVEVESNGFPGDCQA</sequence>
<keyword evidence="2" id="KW-1185">Reference proteome</keyword>
<reference evidence="1 2" key="1">
    <citation type="journal article" date="2019" name="Nat. Ecol. Evol.">
        <title>Megaphylogeny resolves global patterns of mushroom evolution.</title>
        <authorList>
            <person name="Varga T."/>
            <person name="Krizsan K."/>
            <person name="Foldi C."/>
            <person name="Dima B."/>
            <person name="Sanchez-Garcia M."/>
            <person name="Sanchez-Ramirez S."/>
            <person name="Szollosi G.J."/>
            <person name="Szarkandi J.G."/>
            <person name="Papp V."/>
            <person name="Albert L."/>
            <person name="Andreopoulos W."/>
            <person name="Angelini C."/>
            <person name="Antonin V."/>
            <person name="Barry K.W."/>
            <person name="Bougher N.L."/>
            <person name="Buchanan P."/>
            <person name="Buyck B."/>
            <person name="Bense V."/>
            <person name="Catcheside P."/>
            <person name="Chovatia M."/>
            <person name="Cooper J."/>
            <person name="Damon W."/>
            <person name="Desjardin D."/>
            <person name="Finy P."/>
            <person name="Geml J."/>
            <person name="Haridas S."/>
            <person name="Hughes K."/>
            <person name="Justo A."/>
            <person name="Karasinski D."/>
            <person name="Kautmanova I."/>
            <person name="Kiss B."/>
            <person name="Kocsube S."/>
            <person name="Kotiranta H."/>
            <person name="LaButti K.M."/>
            <person name="Lechner B.E."/>
            <person name="Liimatainen K."/>
            <person name="Lipzen A."/>
            <person name="Lukacs Z."/>
            <person name="Mihaltcheva S."/>
            <person name="Morgado L.N."/>
            <person name="Niskanen T."/>
            <person name="Noordeloos M.E."/>
            <person name="Ohm R.A."/>
            <person name="Ortiz-Santana B."/>
            <person name="Ovrebo C."/>
            <person name="Racz N."/>
            <person name="Riley R."/>
            <person name="Savchenko A."/>
            <person name="Shiryaev A."/>
            <person name="Soop K."/>
            <person name="Spirin V."/>
            <person name="Szebenyi C."/>
            <person name="Tomsovsky M."/>
            <person name="Tulloss R.E."/>
            <person name="Uehling J."/>
            <person name="Grigoriev I.V."/>
            <person name="Vagvolgyi C."/>
            <person name="Papp T."/>
            <person name="Martin F.M."/>
            <person name="Miettinen O."/>
            <person name="Hibbett D.S."/>
            <person name="Nagy L.G."/>
        </authorList>
    </citation>
    <scope>NUCLEOTIDE SEQUENCE [LARGE SCALE GENOMIC DNA]</scope>
    <source>
        <strain evidence="1 2">CBS 309.79</strain>
    </source>
</reference>
<dbReference type="EMBL" id="ML178861">
    <property type="protein sequence ID" value="TFK96380.1"/>
    <property type="molecule type" value="Genomic_DNA"/>
</dbReference>